<evidence type="ECO:0000259" key="2">
    <source>
        <dbReference type="Pfam" id="PF13568"/>
    </source>
</evidence>
<feature type="chain" id="PRO_5027015785" description="Outer membrane protein beta-barrel domain-containing protein" evidence="1">
    <location>
        <begin position="22"/>
        <end position="233"/>
    </location>
</feature>
<evidence type="ECO:0000313" key="3">
    <source>
        <dbReference type="EMBL" id="VYU39333.1"/>
    </source>
</evidence>
<dbReference type="RefSeq" id="WP_337605240.1">
    <property type="nucleotide sequence ID" value="NZ_CACRUT010000015.1"/>
</dbReference>
<accession>A0A6N3ELH3</accession>
<feature type="signal peptide" evidence="1">
    <location>
        <begin position="1"/>
        <end position="21"/>
    </location>
</feature>
<protein>
    <recommendedName>
        <fullName evidence="2">Outer membrane protein beta-barrel domain-containing protein</fullName>
    </recommendedName>
</protein>
<dbReference type="Pfam" id="PF13568">
    <property type="entry name" value="OMP_b-brl_2"/>
    <property type="match status" value="1"/>
</dbReference>
<name>A0A6N3ELH3_9BACT</name>
<dbReference type="InterPro" id="IPR025665">
    <property type="entry name" value="Beta-barrel_OMP_2"/>
</dbReference>
<sequence>MTKKTFLLYILLLFTAMPVSAGKDFYEGEPVYASRWRDYRRSSYFGLRFGLNVPTVRYKGTGGEAQTNPLPRYHIGLVYGNKLGDGLPFFLESGLIYTEKGTEIEATEEVEFKKCYMRYLEIPIVLKYKLNTNADDFTVQPFFGGFMAVGVGGTTKLYDSRTKIDPFGADRYKRFDAGIRVGCGMAFQNFYFEMGYDIGLFNIAGRNYSEYHYDDFDGHIRTGNLTMTLGVDF</sequence>
<evidence type="ECO:0000256" key="1">
    <source>
        <dbReference type="SAM" id="SignalP"/>
    </source>
</evidence>
<reference evidence="3" key="1">
    <citation type="submission" date="2019-11" db="EMBL/GenBank/DDBJ databases">
        <authorList>
            <person name="Feng L."/>
        </authorList>
    </citation>
    <scope>NUCLEOTIDE SEQUENCE</scope>
    <source>
        <strain evidence="3">PclaraLFYP37</strain>
    </source>
</reference>
<proteinExistence type="predicted"/>
<dbReference type="EMBL" id="CACRUT010000015">
    <property type="protein sequence ID" value="VYU39333.1"/>
    <property type="molecule type" value="Genomic_DNA"/>
</dbReference>
<dbReference type="AlphaFoldDB" id="A0A6N3ELH3"/>
<gene>
    <name evidence="3" type="ORF">PCLFYP37_02733</name>
</gene>
<organism evidence="3">
    <name type="scientific">Paraprevotella clara</name>
    <dbReference type="NCBI Taxonomy" id="454154"/>
    <lineage>
        <taxon>Bacteria</taxon>
        <taxon>Pseudomonadati</taxon>
        <taxon>Bacteroidota</taxon>
        <taxon>Bacteroidia</taxon>
        <taxon>Bacteroidales</taxon>
        <taxon>Prevotellaceae</taxon>
        <taxon>Paraprevotella</taxon>
    </lineage>
</organism>
<feature type="domain" description="Outer membrane protein beta-barrel" evidence="2">
    <location>
        <begin position="42"/>
        <end position="203"/>
    </location>
</feature>
<keyword evidence="1" id="KW-0732">Signal</keyword>